<dbReference type="Pfam" id="PF01633">
    <property type="entry name" value="Choline_kinase"/>
    <property type="match status" value="1"/>
</dbReference>
<dbReference type="PANTHER" id="PTHR22603:SF93">
    <property type="entry name" value="RE24176P"/>
    <property type="match status" value="1"/>
</dbReference>
<comment type="similarity">
    <text evidence="1">Belongs to the choline/ethanolamine kinase family.</text>
</comment>
<dbReference type="SUPFAM" id="SSF56112">
    <property type="entry name" value="Protein kinase-like (PK-like)"/>
    <property type="match status" value="1"/>
</dbReference>
<proteinExistence type="inferred from homology"/>
<evidence type="ECO:0008006" key="4">
    <source>
        <dbReference type="Google" id="ProtNLM"/>
    </source>
</evidence>
<organism evidence="2 3">
    <name type="scientific">Nematocida ausubeli (strain ATCC PRA-371 / ERTm2)</name>
    <name type="common">Nematode killer fungus</name>
    <dbReference type="NCBI Taxonomy" id="1913371"/>
    <lineage>
        <taxon>Eukaryota</taxon>
        <taxon>Fungi</taxon>
        <taxon>Fungi incertae sedis</taxon>
        <taxon>Microsporidia</taxon>
        <taxon>Nematocida</taxon>
    </lineage>
</organism>
<comment type="caution">
    <text evidence="2">The sequence shown here is derived from an EMBL/GenBank/DDBJ whole genome shotgun (WGS) entry which is preliminary data.</text>
</comment>
<dbReference type="AlphaFoldDB" id="A0A086J2G9"/>
<evidence type="ECO:0000256" key="1">
    <source>
        <dbReference type="ARBA" id="ARBA00038211"/>
    </source>
</evidence>
<dbReference type="GO" id="GO:0005737">
    <property type="term" value="C:cytoplasm"/>
    <property type="evidence" value="ECO:0007669"/>
    <property type="project" value="TreeGrafter"/>
</dbReference>
<evidence type="ECO:0000313" key="3">
    <source>
        <dbReference type="Proteomes" id="UP000054524"/>
    </source>
</evidence>
<sequence length="337" mass="39872">MEDCIAREPKRALKGKVKKIIDLVARYLECSPAELDAEREKAGYSNVVYKVSHGDTKYLYKEYLANSRDIKELQWQLFFKSPRILYECKNYRIDEYIDHVALTKSLFKEENVLISLAKALACIHSEKRELPSAEMDIFYLDRMVQERESLNSKIKFVRFMQICKKIEKKIDQLYSESLFKDDLCLCHNDLQFGNILILPEKEAKIIDFEHVSRNIPTVEIANLFNEASTNYAVRGAPLAKKQHFIQSESAKIFVKEYLRQRSNTISVGKFLQEVEKMQCIPHYYWFIWAIQMLLTNKEKGSLDYFSFAMNRLQYLHRENFITKNNFKEMQCIIRNSQ</sequence>
<dbReference type="Gene3D" id="3.90.1200.10">
    <property type="match status" value="1"/>
</dbReference>
<dbReference type="RefSeq" id="XP_052904892.1">
    <property type="nucleotide sequence ID" value="XM_053049087.1"/>
</dbReference>
<dbReference type="GO" id="GO:0006646">
    <property type="term" value="P:phosphatidylethanolamine biosynthetic process"/>
    <property type="evidence" value="ECO:0007669"/>
    <property type="project" value="TreeGrafter"/>
</dbReference>
<dbReference type="GeneID" id="77676431"/>
<dbReference type="GO" id="GO:0004305">
    <property type="term" value="F:ethanolamine kinase activity"/>
    <property type="evidence" value="ECO:0007669"/>
    <property type="project" value="TreeGrafter"/>
</dbReference>
<protein>
    <recommendedName>
        <fullName evidence="4">Choline kinase</fullName>
    </recommendedName>
</protein>
<dbReference type="PANTHER" id="PTHR22603">
    <property type="entry name" value="CHOLINE/ETHANOALAMINE KINASE"/>
    <property type="match status" value="1"/>
</dbReference>
<reference evidence="2 3" key="1">
    <citation type="journal article" date="2014" name="Genome Announc.">
        <title>Genome Sequence of the Microsporidian Species Nematocida sp1 Strain ERTm6 (ATCC PRA-372).</title>
        <authorList>
            <person name="Bakowski M.A."/>
            <person name="Priest M."/>
            <person name="Young S."/>
            <person name="Cuomo C.A."/>
            <person name="Troemel E.R."/>
        </authorList>
    </citation>
    <scope>NUCLEOTIDE SEQUENCE [LARGE SCALE GENOMIC DNA]</scope>
    <source>
        <strain evidence="2 3">ERTm6</strain>
    </source>
</reference>
<keyword evidence="3" id="KW-1185">Reference proteome</keyword>
<dbReference type="Proteomes" id="UP000054524">
    <property type="component" value="Unassembled WGS sequence"/>
</dbReference>
<accession>A0A086J2G9</accession>
<evidence type="ECO:0000313" key="2">
    <source>
        <dbReference type="EMBL" id="KFG26337.1"/>
    </source>
</evidence>
<gene>
    <name evidence="2" type="ORF">NESG_01458</name>
</gene>
<dbReference type="GO" id="GO:0004103">
    <property type="term" value="F:choline kinase activity"/>
    <property type="evidence" value="ECO:0007669"/>
    <property type="project" value="TreeGrafter"/>
</dbReference>
<dbReference type="InterPro" id="IPR011009">
    <property type="entry name" value="Kinase-like_dom_sf"/>
</dbReference>
<name>A0A086J2G9_NEMA1</name>
<dbReference type="EMBL" id="AKIJ01000003">
    <property type="protein sequence ID" value="KFG26337.1"/>
    <property type="molecule type" value="Genomic_DNA"/>
</dbReference>
<dbReference type="Gene3D" id="3.30.200.20">
    <property type="entry name" value="Phosphorylase Kinase, domain 1"/>
    <property type="match status" value="1"/>
</dbReference>
<dbReference type="HOGENOM" id="CLU_888755_0_0_1"/>